<feature type="non-terminal residue" evidence="5">
    <location>
        <position position="103"/>
    </location>
</feature>
<reference evidence="5" key="1">
    <citation type="submission" date="2023-11" db="EMBL/GenBank/DDBJ databases">
        <authorList>
            <person name="De Vega J J."/>
            <person name="De Vega J J."/>
        </authorList>
    </citation>
    <scope>NUCLEOTIDE SEQUENCE</scope>
</reference>
<dbReference type="EMBL" id="CAVNYO010000480">
    <property type="protein sequence ID" value="CAK5284771.1"/>
    <property type="molecule type" value="Genomic_DNA"/>
</dbReference>
<evidence type="ECO:0000313" key="2">
    <source>
        <dbReference type="EMBL" id="CAK5268708.1"/>
    </source>
</evidence>
<dbReference type="EMBL" id="CAVNYO010000480">
    <property type="protein sequence ID" value="CAK5284768.1"/>
    <property type="molecule type" value="Genomic_DNA"/>
</dbReference>
<accession>A0AAD2K8B5</accession>
<evidence type="ECO:0000313" key="6">
    <source>
        <dbReference type="Proteomes" id="UP001295794"/>
    </source>
</evidence>
<organism evidence="5 6">
    <name type="scientific">Mycena citricolor</name>
    <dbReference type="NCBI Taxonomy" id="2018698"/>
    <lineage>
        <taxon>Eukaryota</taxon>
        <taxon>Fungi</taxon>
        <taxon>Dikarya</taxon>
        <taxon>Basidiomycota</taxon>
        <taxon>Agaricomycotina</taxon>
        <taxon>Agaricomycetes</taxon>
        <taxon>Agaricomycetidae</taxon>
        <taxon>Agaricales</taxon>
        <taxon>Marasmiineae</taxon>
        <taxon>Mycenaceae</taxon>
        <taxon>Mycena</taxon>
    </lineage>
</organism>
<keyword evidence="6" id="KW-1185">Reference proteome</keyword>
<evidence type="ECO:0000313" key="1">
    <source>
        <dbReference type="EMBL" id="CAK5267999.1"/>
    </source>
</evidence>
<gene>
    <name evidence="1" type="ORF">MYCIT1_LOCUS10974</name>
    <name evidence="2" type="ORF">MYCIT1_LOCUS11990</name>
    <name evidence="3" type="ORF">MYCIT1_LOCUS11994</name>
    <name evidence="4" type="ORF">MYCIT1_LOCUS38217</name>
    <name evidence="5" type="ORF">MYCIT1_LOCUS38223</name>
</gene>
<proteinExistence type="predicted"/>
<comment type="caution">
    <text evidence="5">The sequence shown here is derived from an EMBL/GenBank/DDBJ whole genome shotgun (WGS) entry which is preliminary data.</text>
</comment>
<dbReference type="EMBL" id="CAVNYO010000138">
    <property type="protein sequence ID" value="CAK5268708.1"/>
    <property type="molecule type" value="Genomic_DNA"/>
</dbReference>
<dbReference type="AlphaFoldDB" id="A0AAD2K8B5"/>
<evidence type="ECO:0000313" key="3">
    <source>
        <dbReference type="EMBL" id="CAK5268712.1"/>
    </source>
</evidence>
<dbReference type="Proteomes" id="UP001295794">
    <property type="component" value="Unassembled WGS sequence"/>
</dbReference>
<feature type="non-terminal residue" evidence="5">
    <location>
        <position position="1"/>
    </location>
</feature>
<sequence>IRSLITIHNPGFKHSSNVALRCKTATEMVPRLGLNSWKGPGSSRGTRSVQDFPQHTVSPVSHSVVLQVLCSFYSFYLTEIGLYSSTYSINTHVTVHKMQVDFT</sequence>
<evidence type="ECO:0000313" key="4">
    <source>
        <dbReference type="EMBL" id="CAK5284768.1"/>
    </source>
</evidence>
<dbReference type="EMBL" id="CAVNYO010000138">
    <property type="protein sequence ID" value="CAK5268712.1"/>
    <property type="molecule type" value="Genomic_DNA"/>
</dbReference>
<evidence type="ECO:0000313" key="5">
    <source>
        <dbReference type="EMBL" id="CAK5284771.1"/>
    </source>
</evidence>
<name>A0AAD2K8B5_9AGAR</name>
<protein>
    <submittedName>
        <fullName evidence="5">Uncharacterized protein</fullName>
    </submittedName>
</protein>
<dbReference type="EMBL" id="CAVNYO010000136">
    <property type="protein sequence ID" value="CAK5267999.1"/>
    <property type="molecule type" value="Genomic_DNA"/>
</dbReference>